<evidence type="ECO:0000313" key="7">
    <source>
        <dbReference type="EMBL" id="GMR61474.1"/>
    </source>
</evidence>
<evidence type="ECO:0000256" key="1">
    <source>
        <dbReference type="ARBA" id="ARBA00004141"/>
    </source>
</evidence>
<reference evidence="8" key="1">
    <citation type="submission" date="2022-10" db="EMBL/GenBank/DDBJ databases">
        <title>Genome assembly of Pristionchus species.</title>
        <authorList>
            <person name="Yoshida K."/>
            <person name="Sommer R.J."/>
        </authorList>
    </citation>
    <scope>NUCLEOTIDE SEQUENCE [LARGE SCALE GENOMIC DNA]</scope>
    <source>
        <strain evidence="8">RS5460</strain>
    </source>
</reference>
<organism evidence="7 8">
    <name type="scientific">Pristionchus mayeri</name>
    <dbReference type="NCBI Taxonomy" id="1317129"/>
    <lineage>
        <taxon>Eukaryota</taxon>
        <taxon>Metazoa</taxon>
        <taxon>Ecdysozoa</taxon>
        <taxon>Nematoda</taxon>
        <taxon>Chromadorea</taxon>
        <taxon>Rhabditida</taxon>
        <taxon>Rhabditina</taxon>
        <taxon>Diplogasteromorpha</taxon>
        <taxon>Diplogasteroidea</taxon>
        <taxon>Neodiplogasteridae</taxon>
        <taxon>Pristionchus</taxon>
    </lineage>
</organism>
<evidence type="ECO:0008006" key="9">
    <source>
        <dbReference type="Google" id="ProtNLM"/>
    </source>
</evidence>
<gene>
    <name evidence="7" type="ORF">PMAYCL1PPCAC_31669</name>
</gene>
<dbReference type="PANTHER" id="PTHR22945">
    <property type="entry name" value="SERPENTINE RECEPTOR, CLASS D DELTA"/>
    <property type="match status" value="1"/>
</dbReference>
<comment type="subcellular location">
    <subcellularLocation>
        <location evidence="1">Membrane</location>
        <topology evidence="1">Multi-pass membrane protein</topology>
    </subcellularLocation>
</comment>
<dbReference type="Pfam" id="PF10317">
    <property type="entry name" value="7TM_GPCR_Srd"/>
    <property type="match status" value="1"/>
</dbReference>
<dbReference type="AlphaFoldDB" id="A0AAN5DE60"/>
<feature type="non-terminal residue" evidence="7">
    <location>
        <position position="91"/>
    </location>
</feature>
<keyword evidence="3 6" id="KW-0812">Transmembrane</keyword>
<comment type="caution">
    <text evidence="7">The sequence shown here is derived from an EMBL/GenBank/DDBJ whole genome shotgun (WGS) entry which is preliminary data.</text>
</comment>
<dbReference type="InterPro" id="IPR019421">
    <property type="entry name" value="7TM_GPCR_serpentine_rcpt_Srd"/>
</dbReference>
<dbReference type="Proteomes" id="UP001328107">
    <property type="component" value="Unassembled WGS sequence"/>
</dbReference>
<comment type="similarity">
    <text evidence="2">Belongs to the nematode receptor-like protein srd family.</text>
</comment>
<dbReference type="GO" id="GO:0016020">
    <property type="term" value="C:membrane"/>
    <property type="evidence" value="ECO:0007669"/>
    <property type="project" value="UniProtKB-SubCell"/>
</dbReference>
<proteinExistence type="inferred from homology"/>
<sequence>MFSRLVHDSCYGASIAINGLLIYLIAAKTPSYLRCYSLVLLYLSIVQLTTAASSLIVFKKVLSTSSYYIDSVDGVCSIWSSPSICLVFDAV</sequence>
<keyword evidence="5 6" id="KW-0472">Membrane</keyword>
<feature type="transmembrane region" description="Helical" evidence="6">
    <location>
        <begin position="6"/>
        <end position="26"/>
    </location>
</feature>
<dbReference type="PANTHER" id="PTHR22945:SF40">
    <property type="entry name" value="SERPENTINE RECEPTOR, CLASS D (DELTA)-RELATED"/>
    <property type="match status" value="1"/>
</dbReference>
<name>A0AAN5DE60_9BILA</name>
<accession>A0AAN5DE60</accession>
<evidence type="ECO:0000256" key="2">
    <source>
        <dbReference type="ARBA" id="ARBA00009166"/>
    </source>
</evidence>
<evidence type="ECO:0000256" key="4">
    <source>
        <dbReference type="ARBA" id="ARBA00022989"/>
    </source>
</evidence>
<evidence type="ECO:0000256" key="6">
    <source>
        <dbReference type="SAM" id="Phobius"/>
    </source>
</evidence>
<keyword evidence="8" id="KW-1185">Reference proteome</keyword>
<dbReference type="EMBL" id="BTRK01000006">
    <property type="protein sequence ID" value="GMR61474.1"/>
    <property type="molecule type" value="Genomic_DNA"/>
</dbReference>
<keyword evidence="4 6" id="KW-1133">Transmembrane helix</keyword>
<evidence type="ECO:0000256" key="5">
    <source>
        <dbReference type="ARBA" id="ARBA00023136"/>
    </source>
</evidence>
<evidence type="ECO:0000313" key="8">
    <source>
        <dbReference type="Proteomes" id="UP001328107"/>
    </source>
</evidence>
<dbReference type="InterPro" id="IPR050920">
    <property type="entry name" value="Nematode_rcpt-like_delta"/>
</dbReference>
<evidence type="ECO:0000256" key="3">
    <source>
        <dbReference type="ARBA" id="ARBA00022692"/>
    </source>
</evidence>
<feature type="transmembrane region" description="Helical" evidence="6">
    <location>
        <begin position="38"/>
        <end position="58"/>
    </location>
</feature>
<protein>
    <recommendedName>
        <fullName evidence="9">G protein-coupled receptor</fullName>
    </recommendedName>
</protein>